<dbReference type="EMBL" id="LXQA011048468">
    <property type="protein sequence ID" value="MCI82637.1"/>
    <property type="molecule type" value="Genomic_DNA"/>
</dbReference>
<evidence type="ECO:0000313" key="2">
    <source>
        <dbReference type="Proteomes" id="UP000265520"/>
    </source>
</evidence>
<protein>
    <submittedName>
        <fullName evidence="1">Uncharacterized protein</fullName>
    </submittedName>
</protein>
<evidence type="ECO:0000313" key="1">
    <source>
        <dbReference type="EMBL" id="MCI82637.1"/>
    </source>
</evidence>
<feature type="non-terminal residue" evidence="1">
    <location>
        <position position="44"/>
    </location>
</feature>
<name>A0A392V3B2_9FABA</name>
<organism evidence="1 2">
    <name type="scientific">Trifolium medium</name>
    <dbReference type="NCBI Taxonomy" id="97028"/>
    <lineage>
        <taxon>Eukaryota</taxon>
        <taxon>Viridiplantae</taxon>
        <taxon>Streptophyta</taxon>
        <taxon>Embryophyta</taxon>
        <taxon>Tracheophyta</taxon>
        <taxon>Spermatophyta</taxon>
        <taxon>Magnoliopsida</taxon>
        <taxon>eudicotyledons</taxon>
        <taxon>Gunneridae</taxon>
        <taxon>Pentapetalae</taxon>
        <taxon>rosids</taxon>
        <taxon>fabids</taxon>
        <taxon>Fabales</taxon>
        <taxon>Fabaceae</taxon>
        <taxon>Papilionoideae</taxon>
        <taxon>50 kb inversion clade</taxon>
        <taxon>NPAAA clade</taxon>
        <taxon>Hologalegina</taxon>
        <taxon>IRL clade</taxon>
        <taxon>Trifolieae</taxon>
        <taxon>Trifolium</taxon>
    </lineage>
</organism>
<sequence>MEDMAFLRRRLVRTEWKYLVFASSSLSHNERDCCQLMLAFNRES</sequence>
<reference evidence="1 2" key="1">
    <citation type="journal article" date="2018" name="Front. Plant Sci.">
        <title>Red Clover (Trifolium pratense) and Zigzag Clover (T. medium) - A Picture of Genomic Similarities and Differences.</title>
        <authorList>
            <person name="Dluhosova J."/>
            <person name="Istvanek J."/>
            <person name="Nedelnik J."/>
            <person name="Repkova J."/>
        </authorList>
    </citation>
    <scope>NUCLEOTIDE SEQUENCE [LARGE SCALE GENOMIC DNA]</scope>
    <source>
        <strain evidence="2">cv. 10/8</strain>
        <tissue evidence="1">Leaf</tissue>
    </source>
</reference>
<proteinExistence type="predicted"/>
<comment type="caution">
    <text evidence="1">The sequence shown here is derived from an EMBL/GenBank/DDBJ whole genome shotgun (WGS) entry which is preliminary data.</text>
</comment>
<accession>A0A392V3B2</accession>
<keyword evidence="2" id="KW-1185">Reference proteome</keyword>
<dbReference type="AlphaFoldDB" id="A0A392V3B2"/>
<dbReference type="Proteomes" id="UP000265520">
    <property type="component" value="Unassembled WGS sequence"/>
</dbReference>